<dbReference type="InterPro" id="IPR051031">
    <property type="entry name" value="RING-box_E3_Ubiquitin_Ligase"/>
</dbReference>
<evidence type="ECO:0000256" key="1">
    <source>
        <dbReference type="ARBA" id="ARBA00004123"/>
    </source>
</evidence>
<evidence type="ECO:0000259" key="12">
    <source>
        <dbReference type="PROSITE" id="PS50089"/>
    </source>
</evidence>
<dbReference type="Pfam" id="PF12678">
    <property type="entry name" value="zf-rbx1"/>
    <property type="match status" value="1"/>
</dbReference>
<keyword evidence="6" id="KW-0479">Metal-binding</keyword>
<evidence type="ECO:0000256" key="4">
    <source>
        <dbReference type="ARBA" id="ARBA00009273"/>
    </source>
</evidence>
<evidence type="ECO:0000256" key="7">
    <source>
        <dbReference type="ARBA" id="ARBA00022771"/>
    </source>
</evidence>
<dbReference type="SUPFAM" id="SSF57850">
    <property type="entry name" value="RING/U-box"/>
    <property type="match status" value="1"/>
</dbReference>
<evidence type="ECO:0000256" key="6">
    <source>
        <dbReference type="ARBA" id="ARBA00022723"/>
    </source>
</evidence>
<comment type="pathway">
    <text evidence="3">Protein modification; protein ubiquitination.</text>
</comment>
<dbReference type="PANTHER" id="PTHR11210">
    <property type="entry name" value="RING BOX"/>
    <property type="match status" value="1"/>
</dbReference>
<evidence type="ECO:0000256" key="8">
    <source>
        <dbReference type="ARBA" id="ARBA00022786"/>
    </source>
</evidence>
<dbReference type="PROSITE" id="PS50089">
    <property type="entry name" value="ZF_RING_2"/>
    <property type="match status" value="1"/>
</dbReference>
<keyword evidence="7 11" id="KW-0863">Zinc-finger</keyword>
<dbReference type="InterPro" id="IPR001841">
    <property type="entry name" value="Znf_RING"/>
</dbReference>
<dbReference type="GO" id="GO:0005634">
    <property type="term" value="C:nucleus"/>
    <property type="evidence" value="ECO:0007669"/>
    <property type="project" value="UniProtKB-SubCell"/>
</dbReference>
<gene>
    <name evidence="13" type="ORF">CHIRRI_LOCUS14290</name>
</gene>
<keyword evidence="9" id="KW-0862">Zinc</keyword>
<evidence type="ECO:0000313" key="14">
    <source>
        <dbReference type="Proteomes" id="UP001153620"/>
    </source>
</evidence>
<protein>
    <recommendedName>
        <fullName evidence="12">RING-type domain-containing protein</fullName>
    </recommendedName>
</protein>
<evidence type="ECO:0000256" key="11">
    <source>
        <dbReference type="PROSITE-ProRule" id="PRU00175"/>
    </source>
</evidence>
<feature type="domain" description="RING-type" evidence="12">
    <location>
        <begin position="55"/>
        <end position="103"/>
    </location>
</feature>
<comment type="similarity">
    <text evidence="4">Belongs to the RING-box family.</text>
</comment>
<dbReference type="AlphaFoldDB" id="A0A9P0JAW7"/>
<dbReference type="EMBL" id="OU895880">
    <property type="protein sequence ID" value="CAH1735004.1"/>
    <property type="molecule type" value="Genomic_DNA"/>
</dbReference>
<keyword evidence="8" id="KW-0833">Ubl conjugation pathway</keyword>
<dbReference type="GO" id="GO:0005737">
    <property type="term" value="C:cytoplasm"/>
    <property type="evidence" value="ECO:0007669"/>
    <property type="project" value="UniProtKB-SubCell"/>
</dbReference>
<organism evidence="13 14">
    <name type="scientific">Chironomus riparius</name>
    <dbReference type="NCBI Taxonomy" id="315576"/>
    <lineage>
        <taxon>Eukaryota</taxon>
        <taxon>Metazoa</taxon>
        <taxon>Ecdysozoa</taxon>
        <taxon>Arthropoda</taxon>
        <taxon>Hexapoda</taxon>
        <taxon>Insecta</taxon>
        <taxon>Pterygota</taxon>
        <taxon>Neoptera</taxon>
        <taxon>Endopterygota</taxon>
        <taxon>Diptera</taxon>
        <taxon>Nematocera</taxon>
        <taxon>Chironomoidea</taxon>
        <taxon>Chironomidae</taxon>
        <taxon>Chironominae</taxon>
        <taxon>Chironomus</taxon>
    </lineage>
</organism>
<keyword evidence="10" id="KW-0539">Nucleus</keyword>
<evidence type="ECO:0000256" key="5">
    <source>
        <dbReference type="ARBA" id="ARBA00022490"/>
    </source>
</evidence>
<keyword evidence="14" id="KW-1185">Reference proteome</keyword>
<dbReference type="Gene3D" id="3.30.40.10">
    <property type="entry name" value="Zinc/RING finger domain, C3HC4 (zinc finger)"/>
    <property type="match status" value="1"/>
</dbReference>
<evidence type="ECO:0000256" key="10">
    <source>
        <dbReference type="ARBA" id="ARBA00023242"/>
    </source>
</evidence>
<dbReference type="GO" id="GO:0031461">
    <property type="term" value="C:cullin-RING ubiquitin ligase complex"/>
    <property type="evidence" value="ECO:0007669"/>
    <property type="project" value="UniProtKB-ARBA"/>
</dbReference>
<dbReference type="InterPro" id="IPR024766">
    <property type="entry name" value="Znf_RING_H2"/>
</dbReference>
<evidence type="ECO:0000256" key="2">
    <source>
        <dbReference type="ARBA" id="ARBA00004496"/>
    </source>
</evidence>
<dbReference type="GO" id="GO:0008270">
    <property type="term" value="F:zinc ion binding"/>
    <property type="evidence" value="ECO:0007669"/>
    <property type="project" value="UniProtKB-KW"/>
</dbReference>
<sequence>MHFLGMDDEDKSSDNEQSKPDKMFTLKRWNSVAMWSWDCSTDTCAICRVQVMDACLRCQAESKKDATNKDVTCVVCWGECNHSFHHCCISLWVKQSNRCPLCQQEWSIQRLSS</sequence>
<proteinExistence type="inferred from homology"/>
<name>A0A9P0JAW7_9DIPT</name>
<dbReference type="Proteomes" id="UP001153620">
    <property type="component" value="Chromosome 4"/>
</dbReference>
<dbReference type="InterPro" id="IPR013083">
    <property type="entry name" value="Znf_RING/FYVE/PHD"/>
</dbReference>
<evidence type="ECO:0000256" key="9">
    <source>
        <dbReference type="ARBA" id="ARBA00022833"/>
    </source>
</evidence>
<reference evidence="13" key="2">
    <citation type="submission" date="2022-10" db="EMBL/GenBank/DDBJ databases">
        <authorList>
            <consortium name="ENA_rothamsted_submissions"/>
            <consortium name="culmorum"/>
            <person name="King R."/>
        </authorList>
    </citation>
    <scope>NUCLEOTIDE SEQUENCE</scope>
</reference>
<comment type="subcellular location">
    <subcellularLocation>
        <location evidence="2">Cytoplasm</location>
    </subcellularLocation>
    <subcellularLocation>
        <location evidence="1">Nucleus</location>
    </subcellularLocation>
</comment>
<keyword evidence="5" id="KW-0963">Cytoplasm</keyword>
<accession>A0A9P0JAW7</accession>
<evidence type="ECO:0000313" key="13">
    <source>
        <dbReference type="EMBL" id="CAH1735004.1"/>
    </source>
</evidence>
<evidence type="ECO:0000256" key="3">
    <source>
        <dbReference type="ARBA" id="ARBA00004906"/>
    </source>
</evidence>
<reference evidence="13" key="1">
    <citation type="submission" date="2022-01" db="EMBL/GenBank/DDBJ databases">
        <authorList>
            <person name="King R."/>
        </authorList>
    </citation>
    <scope>NUCLEOTIDE SEQUENCE</scope>
</reference>